<dbReference type="Pfam" id="PF00226">
    <property type="entry name" value="DnaJ"/>
    <property type="match status" value="1"/>
</dbReference>
<comment type="caution">
    <text evidence="3">The sequence shown here is derived from an EMBL/GenBank/DDBJ whole genome shotgun (WGS) entry which is preliminary data.</text>
</comment>
<protein>
    <submittedName>
        <fullName evidence="3">DnaJ-like protein</fullName>
    </submittedName>
</protein>
<dbReference type="PANTHER" id="PTHR24074">
    <property type="entry name" value="CO-CHAPERONE PROTEIN DJLA"/>
    <property type="match status" value="1"/>
</dbReference>
<feature type="region of interest" description="Disordered" evidence="1">
    <location>
        <begin position="79"/>
        <end position="155"/>
    </location>
</feature>
<evidence type="ECO:0000256" key="1">
    <source>
        <dbReference type="SAM" id="MobiDB-lite"/>
    </source>
</evidence>
<evidence type="ECO:0000313" key="3">
    <source>
        <dbReference type="EMBL" id="RZT42205.1"/>
    </source>
</evidence>
<dbReference type="InterPro" id="IPR001623">
    <property type="entry name" value="DnaJ_domain"/>
</dbReference>
<feature type="domain" description="J" evidence="2">
    <location>
        <begin position="3"/>
        <end position="68"/>
    </location>
</feature>
<dbReference type="CDD" id="cd06257">
    <property type="entry name" value="DnaJ"/>
    <property type="match status" value="1"/>
</dbReference>
<feature type="compositionally biased region" description="Low complexity" evidence="1">
    <location>
        <begin position="83"/>
        <end position="110"/>
    </location>
</feature>
<gene>
    <name evidence="3" type="ORF">EV147_1228</name>
</gene>
<reference evidence="3 4" key="1">
    <citation type="journal article" date="2015" name="Stand. Genomic Sci.">
        <title>Genomic Encyclopedia of Bacterial and Archaeal Type Strains, Phase III: the genomes of soil and plant-associated and newly described type strains.</title>
        <authorList>
            <person name="Whitman W.B."/>
            <person name="Woyke T."/>
            <person name="Klenk H.P."/>
            <person name="Zhou Y."/>
            <person name="Lilburn T.G."/>
            <person name="Beck B.J."/>
            <person name="De Vos P."/>
            <person name="Vandamme P."/>
            <person name="Eisen J.A."/>
            <person name="Garrity G."/>
            <person name="Hugenholtz P."/>
            <person name="Kyrpides N.C."/>
        </authorList>
    </citation>
    <scope>NUCLEOTIDE SEQUENCE [LARGE SCALE GENOMIC DNA]</scope>
    <source>
        <strain evidence="3 4">ASC-9842</strain>
    </source>
</reference>
<evidence type="ECO:0000313" key="4">
    <source>
        <dbReference type="Proteomes" id="UP000291078"/>
    </source>
</evidence>
<accession>A0A4Q7S775</accession>
<proteinExistence type="predicted"/>
<dbReference type="InterPro" id="IPR050817">
    <property type="entry name" value="DjlA_DnaK_co-chaperone"/>
</dbReference>
<dbReference type="SUPFAM" id="SSF46565">
    <property type="entry name" value="Chaperone J-domain"/>
    <property type="match status" value="1"/>
</dbReference>
<dbReference type="InterPro" id="IPR036869">
    <property type="entry name" value="J_dom_sf"/>
</dbReference>
<feature type="compositionally biased region" description="Basic and acidic residues" evidence="1">
    <location>
        <begin position="120"/>
        <end position="132"/>
    </location>
</feature>
<sequence>MHTHYDNLKVSRDAPPEVIRAAYKSLSQKYHPDRHADGEEANRIMRLLNAAYDVLRDPGKRAEHDQWIVAQEKLEADQKLRRAQAQRTAAAAQAHQQRQAAQRQQAQRAAPQPPPPPPEPEFRTRPAREPRAARPRKPRRFWRETPPQEGPAAPLPKYGSLALYAGIGALIVVLLGDWSSDATAGRNTAAPEAAQSLSALPSLASIAHAVTPAPARESKYVRPSLTPRGLPWPAQSGYLPGYPVLNDSGLSTLTVDNSSSRSDVLLKLVAVDGNTPLPVRTSFVRSGATFTMDAISPGSYDLRYQSLDTGELFRSERFDLTELKEAGGGTSANRNVFRLYGVPGGTSRSVPISEREFP</sequence>
<dbReference type="PROSITE" id="PS50076">
    <property type="entry name" value="DNAJ_2"/>
    <property type="match status" value="1"/>
</dbReference>
<keyword evidence="4" id="KW-1185">Reference proteome</keyword>
<evidence type="ECO:0000259" key="2">
    <source>
        <dbReference type="PROSITE" id="PS50076"/>
    </source>
</evidence>
<dbReference type="AlphaFoldDB" id="A0A4Q7S775"/>
<name>A0A4Q7S775_9BURK</name>
<dbReference type="SMART" id="SM00271">
    <property type="entry name" value="DnaJ"/>
    <property type="match status" value="1"/>
</dbReference>
<dbReference type="Gene3D" id="1.10.287.110">
    <property type="entry name" value="DnaJ domain"/>
    <property type="match status" value="1"/>
</dbReference>
<dbReference type="Proteomes" id="UP000291078">
    <property type="component" value="Unassembled WGS sequence"/>
</dbReference>
<dbReference type="EMBL" id="SGXM01000001">
    <property type="protein sequence ID" value="RZT42205.1"/>
    <property type="molecule type" value="Genomic_DNA"/>
</dbReference>
<organism evidence="3 4">
    <name type="scientific">Cupriavidus agavae</name>
    <dbReference type="NCBI Taxonomy" id="1001822"/>
    <lineage>
        <taxon>Bacteria</taxon>
        <taxon>Pseudomonadati</taxon>
        <taxon>Pseudomonadota</taxon>
        <taxon>Betaproteobacteria</taxon>
        <taxon>Burkholderiales</taxon>
        <taxon>Burkholderiaceae</taxon>
        <taxon>Cupriavidus</taxon>
    </lineage>
</organism>
<dbReference type="PRINTS" id="PR00625">
    <property type="entry name" value="JDOMAIN"/>
</dbReference>